<evidence type="ECO:0000313" key="3">
    <source>
        <dbReference type="Proteomes" id="UP001054837"/>
    </source>
</evidence>
<evidence type="ECO:0000256" key="1">
    <source>
        <dbReference type="SAM" id="MobiDB-lite"/>
    </source>
</evidence>
<protein>
    <submittedName>
        <fullName evidence="2">Uncharacterized protein</fullName>
    </submittedName>
</protein>
<reference evidence="2 3" key="1">
    <citation type="submission" date="2021-06" db="EMBL/GenBank/DDBJ databases">
        <title>Caerostris darwini draft genome.</title>
        <authorList>
            <person name="Kono N."/>
            <person name="Arakawa K."/>
        </authorList>
    </citation>
    <scope>NUCLEOTIDE SEQUENCE [LARGE SCALE GENOMIC DNA]</scope>
</reference>
<evidence type="ECO:0000313" key="2">
    <source>
        <dbReference type="EMBL" id="GIY40225.1"/>
    </source>
</evidence>
<name>A0AAV4T289_9ARAC</name>
<dbReference type="EMBL" id="BPLQ01008898">
    <property type="protein sequence ID" value="GIY40225.1"/>
    <property type="molecule type" value="Genomic_DNA"/>
</dbReference>
<organism evidence="2 3">
    <name type="scientific">Caerostris darwini</name>
    <dbReference type="NCBI Taxonomy" id="1538125"/>
    <lineage>
        <taxon>Eukaryota</taxon>
        <taxon>Metazoa</taxon>
        <taxon>Ecdysozoa</taxon>
        <taxon>Arthropoda</taxon>
        <taxon>Chelicerata</taxon>
        <taxon>Arachnida</taxon>
        <taxon>Araneae</taxon>
        <taxon>Araneomorphae</taxon>
        <taxon>Entelegynae</taxon>
        <taxon>Araneoidea</taxon>
        <taxon>Araneidae</taxon>
        <taxon>Caerostris</taxon>
    </lineage>
</organism>
<keyword evidence="3" id="KW-1185">Reference proteome</keyword>
<gene>
    <name evidence="2" type="ORF">CDAR_495701</name>
</gene>
<feature type="compositionally biased region" description="Polar residues" evidence="1">
    <location>
        <begin position="10"/>
        <end position="28"/>
    </location>
</feature>
<proteinExistence type="predicted"/>
<feature type="region of interest" description="Disordered" evidence="1">
    <location>
        <begin position="1"/>
        <end position="28"/>
    </location>
</feature>
<dbReference type="AlphaFoldDB" id="A0AAV4T289"/>
<sequence length="76" mass="8464">MRMNNYKIFATQSTPHRSTNSSAPDTGNPSCLQPFYYLMGTHQDIGEPILEDISTDKSANGHLHRVEQRIGGSLTE</sequence>
<comment type="caution">
    <text evidence="2">The sequence shown here is derived from an EMBL/GenBank/DDBJ whole genome shotgun (WGS) entry which is preliminary data.</text>
</comment>
<accession>A0AAV4T289</accession>
<dbReference type="Proteomes" id="UP001054837">
    <property type="component" value="Unassembled WGS sequence"/>
</dbReference>